<dbReference type="GO" id="GO:0030527">
    <property type="term" value="F:structural constituent of chromatin"/>
    <property type="evidence" value="ECO:0007669"/>
    <property type="project" value="InterPro"/>
</dbReference>
<accession>A0A8D5JQ36</accession>
<dbReference type="GO" id="GO:0030261">
    <property type="term" value="P:chromosome condensation"/>
    <property type="evidence" value="ECO:0007669"/>
    <property type="project" value="UniProtKB-KW"/>
</dbReference>
<dbReference type="Pfam" id="PF00216">
    <property type="entry name" value="Bac_DNA_binding"/>
    <property type="match status" value="1"/>
</dbReference>
<protein>
    <submittedName>
        <fullName evidence="3">Transcriptional regulator</fullName>
    </submittedName>
</protein>
<evidence type="ECO:0000313" key="4">
    <source>
        <dbReference type="Proteomes" id="UP000826725"/>
    </source>
</evidence>
<dbReference type="SMART" id="SM00411">
    <property type="entry name" value="BHL"/>
    <property type="match status" value="1"/>
</dbReference>
<dbReference type="InterPro" id="IPR000119">
    <property type="entry name" value="Hist_DNA-bd"/>
</dbReference>
<dbReference type="AlphaFoldDB" id="A0A8D5JQ36"/>
<dbReference type="EMBL" id="AP024086">
    <property type="protein sequence ID" value="BCL61955.1"/>
    <property type="molecule type" value="Genomic_DNA"/>
</dbReference>
<keyword evidence="4" id="KW-1185">Reference proteome</keyword>
<keyword evidence="1" id="KW-0226">DNA condensation</keyword>
<dbReference type="CDD" id="cd13831">
    <property type="entry name" value="HU"/>
    <property type="match status" value="1"/>
</dbReference>
<dbReference type="RefSeq" id="WP_228854361.1">
    <property type="nucleotide sequence ID" value="NZ_AP024086.1"/>
</dbReference>
<organism evidence="3 4">
    <name type="scientific">Desulfomarina profundi</name>
    <dbReference type="NCBI Taxonomy" id="2772557"/>
    <lineage>
        <taxon>Bacteria</taxon>
        <taxon>Pseudomonadati</taxon>
        <taxon>Thermodesulfobacteriota</taxon>
        <taxon>Desulfobulbia</taxon>
        <taxon>Desulfobulbales</taxon>
        <taxon>Desulfobulbaceae</taxon>
        <taxon>Desulfomarina</taxon>
    </lineage>
</organism>
<dbReference type="Proteomes" id="UP000826725">
    <property type="component" value="Chromosome"/>
</dbReference>
<name>A0A8D5JQ36_9BACT</name>
<dbReference type="PANTHER" id="PTHR33175">
    <property type="entry name" value="DNA-BINDING PROTEIN HU"/>
    <property type="match status" value="1"/>
</dbReference>
<dbReference type="GO" id="GO:0003677">
    <property type="term" value="F:DNA binding"/>
    <property type="evidence" value="ECO:0007669"/>
    <property type="project" value="UniProtKB-KW"/>
</dbReference>
<keyword evidence="2" id="KW-0238">DNA-binding</keyword>
<sequence length="90" mass="9774">MNKKELVASIAKNGGITKTSAAEVLNALLAMIAKTVSEGDRVTLSGFGSFRVVERKEKKGRNPHTGQSLIIPAHNIVKFIPGRNLYSRIQ</sequence>
<evidence type="ECO:0000256" key="2">
    <source>
        <dbReference type="ARBA" id="ARBA00023125"/>
    </source>
</evidence>
<evidence type="ECO:0000313" key="3">
    <source>
        <dbReference type="EMBL" id="BCL61955.1"/>
    </source>
</evidence>
<reference evidence="3" key="1">
    <citation type="submission" date="2020-09" db="EMBL/GenBank/DDBJ databases">
        <title>Desulfogranum mesoprofundum gen. nov., sp. nov., a novel mesophilic, sulfate-reducing chemolithoautotroph isolated from a deep-sea hydrothermal vent chimney in the Suiyo Seamount.</title>
        <authorList>
            <person name="Hashimoto Y."/>
            <person name="Nakagawa S."/>
        </authorList>
    </citation>
    <scope>NUCLEOTIDE SEQUENCE</scope>
    <source>
        <strain evidence="3">KT2</strain>
    </source>
</reference>
<evidence type="ECO:0000256" key="1">
    <source>
        <dbReference type="ARBA" id="ARBA00023067"/>
    </source>
</evidence>
<proteinExistence type="predicted"/>
<gene>
    <name evidence="3" type="ORF">DGMP_26480</name>
</gene>
<dbReference type="PANTHER" id="PTHR33175:SF3">
    <property type="entry name" value="DNA-BINDING PROTEIN HU-BETA"/>
    <property type="match status" value="1"/>
</dbReference>
<dbReference type="KEGG" id="dbk:DGMP_26480"/>